<dbReference type="AlphaFoldDB" id="A0AAW0LD27"/>
<protein>
    <recommendedName>
        <fullName evidence="6">Copper transport protein</fullName>
    </recommendedName>
</protein>
<evidence type="ECO:0000256" key="4">
    <source>
        <dbReference type="ARBA" id="ARBA00022989"/>
    </source>
</evidence>
<evidence type="ECO:0000256" key="1">
    <source>
        <dbReference type="ARBA" id="ARBA00006921"/>
    </source>
</evidence>
<evidence type="ECO:0000256" key="2">
    <source>
        <dbReference type="ARBA" id="ARBA00022692"/>
    </source>
</evidence>
<keyword evidence="6" id="KW-0406">Ion transport</keyword>
<proteinExistence type="inferred from homology"/>
<keyword evidence="5 6" id="KW-0472">Membrane</keyword>
<keyword evidence="8" id="KW-1185">Reference proteome</keyword>
<gene>
    <name evidence="7" type="primary">COPT1_1</name>
    <name evidence="7" type="ORF">CFP56_003883</name>
</gene>
<keyword evidence="2" id="KW-0812">Transmembrane</keyword>
<keyword evidence="4" id="KW-1133">Transmembrane helix</keyword>
<accession>A0AAW0LD27</accession>
<evidence type="ECO:0000313" key="7">
    <source>
        <dbReference type="EMBL" id="KAK7848997.1"/>
    </source>
</evidence>
<keyword evidence="6" id="KW-0813">Transport</keyword>
<sequence>MSESADRFLVPLLPPPFFLLSSSPPLYSFSRKAFAIEVLSILPDVKPTSTNPMLGALTQTIIYTCRMGFAYLVMLSVMSFNLGIFIAALASISNRYQKYTKG</sequence>
<dbReference type="Proteomes" id="UP000237347">
    <property type="component" value="Unassembled WGS sequence"/>
</dbReference>
<evidence type="ECO:0000256" key="6">
    <source>
        <dbReference type="RuleBase" id="RU367022"/>
    </source>
</evidence>
<reference evidence="7 8" key="1">
    <citation type="journal article" date="2018" name="Sci. Data">
        <title>The draft genome sequence of cork oak.</title>
        <authorList>
            <person name="Ramos A.M."/>
            <person name="Usie A."/>
            <person name="Barbosa P."/>
            <person name="Barros P.M."/>
            <person name="Capote T."/>
            <person name="Chaves I."/>
            <person name="Simoes F."/>
            <person name="Abreu I."/>
            <person name="Carrasquinho I."/>
            <person name="Faro C."/>
            <person name="Guimaraes J.B."/>
            <person name="Mendonca D."/>
            <person name="Nobrega F."/>
            <person name="Rodrigues L."/>
            <person name="Saibo N.J.M."/>
            <person name="Varela M.C."/>
            <person name="Egas C."/>
            <person name="Matos J."/>
            <person name="Miguel C.M."/>
            <person name="Oliveira M.M."/>
            <person name="Ricardo C.P."/>
            <person name="Goncalves S."/>
        </authorList>
    </citation>
    <scope>NUCLEOTIDE SEQUENCE [LARGE SCALE GENOMIC DNA]</scope>
    <source>
        <strain evidence="8">cv. HL8</strain>
    </source>
</reference>
<evidence type="ECO:0000256" key="3">
    <source>
        <dbReference type="ARBA" id="ARBA00022796"/>
    </source>
</evidence>
<evidence type="ECO:0000313" key="8">
    <source>
        <dbReference type="Proteomes" id="UP000237347"/>
    </source>
</evidence>
<dbReference type="Pfam" id="PF04145">
    <property type="entry name" value="Ctr"/>
    <property type="match status" value="1"/>
</dbReference>
<dbReference type="GO" id="GO:0005375">
    <property type="term" value="F:copper ion transmembrane transporter activity"/>
    <property type="evidence" value="ECO:0007669"/>
    <property type="project" value="UniProtKB-UniRule"/>
</dbReference>
<keyword evidence="3 6" id="KW-0187">Copper transport</keyword>
<dbReference type="InterPro" id="IPR007274">
    <property type="entry name" value="Cop_transporter"/>
</dbReference>
<keyword evidence="6" id="KW-0186">Copper</keyword>
<dbReference type="EMBL" id="PKMF04000119">
    <property type="protein sequence ID" value="KAK7848997.1"/>
    <property type="molecule type" value="Genomic_DNA"/>
</dbReference>
<evidence type="ECO:0000256" key="5">
    <source>
        <dbReference type="ARBA" id="ARBA00023136"/>
    </source>
</evidence>
<dbReference type="GO" id="GO:0016020">
    <property type="term" value="C:membrane"/>
    <property type="evidence" value="ECO:0007669"/>
    <property type="project" value="UniProtKB-SubCell"/>
</dbReference>
<organism evidence="7 8">
    <name type="scientific">Quercus suber</name>
    <name type="common">Cork oak</name>
    <dbReference type="NCBI Taxonomy" id="58331"/>
    <lineage>
        <taxon>Eukaryota</taxon>
        <taxon>Viridiplantae</taxon>
        <taxon>Streptophyta</taxon>
        <taxon>Embryophyta</taxon>
        <taxon>Tracheophyta</taxon>
        <taxon>Spermatophyta</taxon>
        <taxon>Magnoliopsida</taxon>
        <taxon>eudicotyledons</taxon>
        <taxon>Gunneridae</taxon>
        <taxon>Pentapetalae</taxon>
        <taxon>rosids</taxon>
        <taxon>fabids</taxon>
        <taxon>Fagales</taxon>
        <taxon>Fagaceae</taxon>
        <taxon>Quercus</taxon>
    </lineage>
</organism>
<comment type="similarity">
    <text evidence="1 6">Belongs to the copper transporter (Ctr) (TC 1.A.56) family. SLC31A subfamily.</text>
</comment>
<comment type="subcellular location">
    <subcellularLocation>
        <location evidence="6">Membrane</location>
        <topology evidence="6">Multi-pass membrane protein</topology>
    </subcellularLocation>
</comment>
<comment type="caution">
    <text evidence="7">The sequence shown here is derived from an EMBL/GenBank/DDBJ whole genome shotgun (WGS) entry which is preliminary data.</text>
</comment>
<name>A0AAW0LD27_QUESU</name>